<dbReference type="SUPFAM" id="SSF53187">
    <property type="entry name" value="Zn-dependent exopeptidases"/>
    <property type="match status" value="1"/>
</dbReference>
<sequence length="1580" mass="173507">MRNFTYLMLVLLLALQSSYSQEKYSRIKISNPNQQLINSIGAQGIDLSCGAKHEGESLILELSETALNKLNSINVNYELQIDDISEFYVQRAEQDMISGKSSFKPKTKSRTSISKSSVSSIVMDNIIQYTGEDEIDFVEPQNFPDVNTLTMGGCLTISEVEAQLDAMRNYSQTNGLNIVSVKSDASSSGQKTWGNPTDNYTNQHNNGPSTYSGTGSTRWNPQSIYYIRITGNESSTPEGTKPQILYTSMIHSRELSALMNNIYFMWYIIENYNTDPGIKELVDNNELYFVPVVNPDGLRYNEETNPSGGGMQRKNLRPLSNGTIDPNRGVDLNRNFDYYFGLNNVGSSGTTSSGTYRGPSAESEPETQIMVDFIESRNFKSAVWNHSYANSVPHPYGGDPSANTDREDEYYRWHEEMTRYNRYLYGATIFYESNGLPDDWMMGGEPDNNGSTGLSQAIIATTPEHGGEGFWPARSSIVPIAKRSMRISLATAYYGGKYAKLHDLTQSDITTTSNVPLDFGIERIGQTQSGFTVTVTPISSNILNITSPGTVTGIDINTTPVANTFRNQTEVTATMDLDPTIQANDKIEYNVKFSNDDGIIYEANYEKYYQPTVLLSHNSDTENLTDEWDQTNGWTETSTDAYSGNDAIYTGTHSSNATKRLTTKASYDFSSSSEVVIQFYTKWDIERNYDFVEVLGSPDGGTNWVSLKGNYTKPNATSATTSHDNKSSSYANFQANSSGEVYDGDRMDNWVMEEITIDGNYASLLSSNNVKIRFNFRTDALNVNESYTTTNDGYYIDDFKIISIQIPCVTTVPTGLAVSGITDSSANVAWDNIPSATYDIRYKEVLSSTWTEVTDLVSPSYALSGLTPTTDYEVQVRTRCTTATSAYTASENFTTTDLTYCTASGGSIADEYIGGVTVNSITNDTSPSGSGTSSGYSDFTGSYIFDPLQVGSTGNSISVSKFWNNVYNEAVSVWIDFNKNGVFDSSEKILEDGANQNTPISGTFTVPSGAVTGNTTMRVIMKYINGSGSLQTDPCEDFSYGEVEDYSLYLYDGMLFTNSTWYPNAPDGTTGSFNALILDGTFNANSNFEVNDLTVNTGATLNLNKANAITVNGNVSTNGDLVLNSDSNEFSSLLVTGNVIGDVKYNRHVNSNTNDNDLIAPPVSGESFVDFLLNNNNVFTNGTQTLFLFGDFEKPSNQYMVYSNTETAILDAGKGYRAASTDDGTFEFTGAVTTSNLVVPIERTGTTYTQWNLIGNPYTSYIKLSDFLTANISELDPLSAAVYGYDADDSNGSNWAIWNLAYSDANPGTLIAPGQGFFVSARTGSNVNITFNSTMRSTGNSDDFIAGRNNATTIANSVFEIEKSNDAFETELYFTDNATTGLDLGYDAEHFGGAPSNFSIYTELVDNNQGTDMAVQSIAFSDVTNNAIIPVGLNLNQGEQATIRMTSSSASFDIFLEDTQENTFTLLNNAEYTFTADTNMSDIGRFYLRFNSNVLSANEASLDHVHIYNDNDLERIIIKGQLNQKAILTLYDIQGREILSKALETNNSINTVNTAGFMSGVYLVKLQNETTTISKKLIIK</sequence>
<keyword evidence="13" id="KW-1185">Reference proteome</keyword>
<dbReference type="Gene3D" id="2.60.40.10">
    <property type="entry name" value="Immunoglobulins"/>
    <property type="match status" value="1"/>
</dbReference>
<dbReference type="PROSITE" id="PS50853">
    <property type="entry name" value="FN3"/>
    <property type="match status" value="1"/>
</dbReference>
<dbReference type="PROSITE" id="PS52035">
    <property type="entry name" value="PEPTIDASE_M14"/>
    <property type="match status" value="1"/>
</dbReference>
<dbReference type="Proteomes" id="UP001198402">
    <property type="component" value="Unassembled WGS sequence"/>
</dbReference>
<comment type="caution">
    <text evidence="12">The sequence shown here is derived from an EMBL/GenBank/DDBJ whole genome shotgun (WGS) entry which is preliminary data.</text>
</comment>
<dbReference type="InterPro" id="IPR013783">
    <property type="entry name" value="Ig-like_fold"/>
</dbReference>
<dbReference type="EMBL" id="JAIUJS010000002">
    <property type="protein sequence ID" value="MCA0152318.1"/>
    <property type="molecule type" value="Genomic_DNA"/>
</dbReference>
<dbReference type="CDD" id="cd00063">
    <property type="entry name" value="FN3"/>
    <property type="match status" value="1"/>
</dbReference>
<dbReference type="Pfam" id="PF00041">
    <property type="entry name" value="fn3"/>
    <property type="match status" value="1"/>
</dbReference>
<feature type="region of interest" description="Disordered" evidence="9">
    <location>
        <begin position="185"/>
        <end position="215"/>
    </location>
</feature>
<dbReference type="SMART" id="SM00631">
    <property type="entry name" value="Zn_pept"/>
    <property type="match status" value="1"/>
</dbReference>
<evidence type="ECO:0000313" key="13">
    <source>
        <dbReference type="Proteomes" id="UP001198402"/>
    </source>
</evidence>
<evidence type="ECO:0000259" key="11">
    <source>
        <dbReference type="PROSITE" id="PS52035"/>
    </source>
</evidence>
<dbReference type="SMART" id="SM00060">
    <property type="entry name" value="FN3"/>
    <property type="match status" value="1"/>
</dbReference>
<evidence type="ECO:0000256" key="6">
    <source>
        <dbReference type="ARBA" id="ARBA00022833"/>
    </source>
</evidence>
<proteinExistence type="inferred from homology"/>
<organism evidence="12 13">
    <name type="scientific">Winogradskyella vincentii</name>
    <dbReference type="NCBI Taxonomy" id="2877122"/>
    <lineage>
        <taxon>Bacteria</taxon>
        <taxon>Pseudomonadati</taxon>
        <taxon>Bacteroidota</taxon>
        <taxon>Flavobacteriia</taxon>
        <taxon>Flavobacteriales</taxon>
        <taxon>Flavobacteriaceae</taxon>
        <taxon>Winogradskyella</taxon>
    </lineage>
</organism>
<evidence type="ECO:0000256" key="7">
    <source>
        <dbReference type="ARBA" id="ARBA00023049"/>
    </source>
</evidence>
<dbReference type="Pfam" id="PF20009">
    <property type="entry name" value="GEVED"/>
    <property type="match status" value="1"/>
</dbReference>
<name>A0ABS7XXE6_9FLAO</name>
<feature type="region of interest" description="Disordered" evidence="9">
    <location>
        <begin position="304"/>
        <end position="327"/>
    </location>
</feature>
<dbReference type="InterPro" id="IPR003961">
    <property type="entry name" value="FN3_dom"/>
</dbReference>
<dbReference type="PANTHER" id="PTHR11705">
    <property type="entry name" value="PROTEASE FAMILY M14 CARBOXYPEPTIDASE A,B"/>
    <property type="match status" value="1"/>
</dbReference>
<evidence type="ECO:0000256" key="1">
    <source>
        <dbReference type="ARBA" id="ARBA00001947"/>
    </source>
</evidence>
<dbReference type="NCBIfam" id="TIGR04183">
    <property type="entry name" value="Por_Secre_tail"/>
    <property type="match status" value="1"/>
</dbReference>
<dbReference type="SUPFAM" id="SSF49265">
    <property type="entry name" value="Fibronectin type III"/>
    <property type="match status" value="1"/>
</dbReference>
<evidence type="ECO:0000256" key="4">
    <source>
        <dbReference type="ARBA" id="ARBA00022729"/>
    </source>
</evidence>
<comment type="similarity">
    <text evidence="2 8">Belongs to the peptidase M14 family.</text>
</comment>
<dbReference type="Pfam" id="PF00246">
    <property type="entry name" value="Peptidase_M14"/>
    <property type="match status" value="1"/>
</dbReference>
<keyword evidence="5" id="KW-0378">Hydrolase</keyword>
<evidence type="ECO:0000256" key="5">
    <source>
        <dbReference type="ARBA" id="ARBA00022801"/>
    </source>
</evidence>
<evidence type="ECO:0000313" key="12">
    <source>
        <dbReference type="EMBL" id="MCA0152318.1"/>
    </source>
</evidence>
<dbReference type="RefSeq" id="WP_224477261.1">
    <property type="nucleotide sequence ID" value="NZ_JAIUJS010000002.1"/>
</dbReference>
<dbReference type="InterPro" id="IPR036116">
    <property type="entry name" value="FN3_sf"/>
</dbReference>
<feature type="domain" description="Peptidase M14" evidence="11">
    <location>
        <begin position="189"/>
        <end position="495"/>
    </location>
</feature>
<protein>
    <submittedName>
        <fullName evidence="12">GEVED domain-containing protein</fullName>
    </submittedName>
</protein>
<evidence type="ECO:0000259" key="10">
    <source>
        <dbReference type="PROSITE" id="PS50853"/>
    </source>
</evidence>
<dbReference type="InterPro" id="IPR026444">
    <property type="entry name" value="Secre_tail"/>
</dbReference>
<reference evidence="13" key="1">
    <citation type="submission" date="2023-07" db="EMBL/GenBank/DDBJ databases">
        <authorList>
            <person name="Yue Y."/>
        </authorList>
    </citation>
    <scope>NUCLEOTIDE SEQUENCE [LARGE SCALE GENOMIC DNA]</scope>
    <source>
        <strain evidence="13">2Y89</strain>
    </source>
</reference>
<dbReference type="InterPro" id="IPR000834">
    <property type="entry name" value="Peptidase_M14"/>
</dbReference>
<dbReference type="InterPro" id="IPR045474">
    <property type="entry name" value="GEVED"/>
</dbReference>
<dbReference type="CDD" id="cd03859">
    <property type="entry name" value="M14_CPT"/>
    <property type="match status" value="1"/>
</dbReference>
<accession>A0ABS7XXE6</accession>
<feature type="domain" description="Fibronectin type-III" evidence="10">
    <location>
        <begin position="812"/>
        <end position="898"/>
    </location>
</feature>
<evidence type="ECO:0000256" key="9">
    <source>
        <dbReference type="SAM" id="MobiDB-lite"/>
    </source>
</evidence>
<gene>
    <name evidence="12" type="ORF">LBV24_03760</name>
</gene>
<comment type="cofactor">
    <cofactor evidence="1">
        <name>Zn(2+)</name>
        <dbReference type="ChEBI" id="CHEBI:29105"/>
    </cofactor>
</comment>
<dbReference type="Pfam" id="PF18962">
    <property type="entry name" value="Por_Secre_tail"/>
    <property type="match status" value="1"/>
</dbReference>
<dbReference type="PANTHER" id="PTHR11705:SF143">
    <property type="entry name" value="SLL0236 PROTEIN"/>
    <property type="match status" value="1"/>
</dbReference>
<dbReference type="InterPro" id="IPR033810">
    <property type="entry name" value="Carboxypeptidase_T"/>
</dbReference>
<evidence type="ECO:0000256" key="8">
    <source>
        <dbReference type="PROSITE-ProRule" id="PRU01379"/>
    </source>
</evidence>
<keyword evidence="7" id="KW-0482">Metalloprotease</keyword>
<keyword evidence="4" id="KW-0732">Signal</keyword>
<keyword evidence="6" id="KW-0862">Zinc</keyword>
<keyword evidence="3" id="KW-0645">Protease</keyword>
<evidence type="ECO:0000256" key="3">
    <source>
        <dbReference type="ARBA" id="ARBA00022670"/>
    </source>
</evidence>
<evidence type="ECO:0000256" key="2">
    <source>
        <dbReference type="ARBA" id="ARBA00005988"/>
    </source>
</evidence>
<dbReference type="Gene3D" id="3.40.630.10">
    <property type="entry name" value="Zn peptidases"/>
    <property type="match status" value="1"/>
</dbReference>
<comment type="caution">
    <text evidence="8">Lacks conserved residue(s) required for the propagation of feature annotation.</text>
</comment>